<proteinExistence type="predicted"/>
<gene>
    <name evidence="1" type="ORF">IFO66_08015</name>
</gene>
<dbReference type="Proteomes" id="UP000634529">
    <property type="component" value="Unassembled WGS sequence"/>
</dbReference>
<comment type="caution">
    <text evidence="1">The sequence shown here is derived from an EMBL/GenBank/DDBJ whole genome shotgun (WGS) entry which is preliminary data.</text>
</comment>
<dbReference type="Pfam" id="PF20074">
    <property type="entry name" value="DUF6470"/>
    <property type="match status" value="1"/>
</dbReference>
<dbReference type="EMBL" id="JACYTN010000003">
    <property type="protein sequence ID" value="MBD8498254.1"/>
    <property type="molecule type" value="Genomic_DNA"/>
</dbReference>
<protein>
    <submittedName>
        <fullName evidence="1">Uncharacterized protein</fullName>
    </submittedName>
</protein>
<dbReference type="RefSeq" id="WP_192024615.1">
    <property type="nucleotide sequence ID" value="NZ_JACYTN010000003.1"/>
</dbReference>
<dbReference type="InterPro" id="IPR045527">
    <property type="entry name" value="DUF6470"/>
</dbReference>
<organism evidence="1 2">
    <name type="scientific">Paenibacillus arenosi</name>
    <dbReference type="NCBI Taxonomy" id="2774142"/>
    <lineage>
        <taxon>Bacteria</taxon>
        <taxon>Bacillati</taxon>
        <taxon>Bacillota</taxon>
        <taxon>Bacilli</taxon>
        <taxon>Bacillales</taxon>
        <taxon>Paenibacillaceae</taxon>
        <taxon>Paenibacillus</taxon>
    </lineage>
</organism>
<keyword evidence="2" id="KW-1185">Reference proteome</keyword>
<evidence type="ECO:0000313" key="1">
    <source>
        <dbReference type="EMBL" id="MBD8498254.1"/>
    </source>
</evidence>
<accession>A0ABR9AVZ9</accession>
<name>A0ABR9AVZ9_9BACL</name>
<reference evidence="1 2" key="1">
    <citation type="submission" date="2020-09" db="EMBL/GenBank/DDBJ databases">
        <title>Paenibacillus sp. CAU 1523 isolated from sand of Haeundae Beach.</title>
        <authorList>
            <person name="Kim W."/>
        </authorList>
    </citation>
    <scope>NUCLEOTIDE SEQUENCE [LARGE SCALE GENOMIC DNA]</scope>
    <source>
        <strain evidence="1 2">CAU 1523</strain>
    </source>
</reference>
<evidence type="ECO:0000313" key="2">
    <source>
        <dbReference type="Proteomes" id="UP000634529"/>
    </source>
</evidence>
<sequence length="190" mass="21790">MKLPRIEINQQFARLGLERQAGQLKIETPTPQLDVRQEHVSVQISRSDSELTIDQRKAWSALGKGRFEEVTDRIAQHSLQVSMQNIANLAREGDRMMASHEKSNAFAEIARERVFRQHYIEIAGEPNYDNVDVSFIPGKLETDWKPGGVNFEYHSTKPSIDYYPGKVNPYIIQKNFIFFNATGQHLDAVM</sequence>